<proteinExistence type="predicted"/>
<evidence type="ECO:0000313" key="9">
    <source>
        <dbReference type="Proteomes" id="UP001500839"/>
    </source>
</evidence>
<evidence type="ECO:0000256" key="6">
    <source>
        <dbReference type="ARBA" id="ARBA00023014"/>
    </source>
</evidence>
<dbReference type="PANTHER" id="PTHR32439">
    <property type="entry name" value="FERREDOXIN--NITRITE REDUCTASE, CHLOROPLASTIC"/>
    <property type="match status" value="1"/>
</dbReference>
<feature type="domain" description="Nitrite/Sulfite reductase ferredoxin-like" evidence="7">
    <location>
        <begin position="1"/>
        <end position="44"/>
    </location>
</feature>
<evidence type="ECO:0000256" key="5">
    <source>
        <dbReference type="ARBA" id="ARBA00023004"/>
    </source>
</evidence>
<evidence type="ECO:0000259" key="7">
    <source>
        <dbReference type="Pfam" id="PF03460"/>
    </source>
</evidence>
<dbReference type="InterPro" id="IPR045854">
    <property type="entry name" value="NO2/SO3_Rdtase_4Fe4S_sf"/>
</dbReference>
<accession>A0ABP9CXF7</accession>
<evidence type="ECO:0000313" key="8">
    <source>
        <dbReference type="EMBL" id="GAA4821264.1"/>
    </source>
</evidence>
<keyword evidence="3" id="KW-0479">Metal-binding</keyword>
<dbReference type="InterPro" id="IPR005117">
    <property type="entry name" value="NiRdtase/SiRdtase_haem-b_fer"/>
</dbReference>
<dbReference type="Pfam" id="PF03460">
    <property type="entry name" value="NIR_SIR_ferr"/>
    <property type="match status" value="1"/>
</dbReference>
<reference evidence="9" key="1">
    <citation type="journal article" date="2019" name="Int. J. Syst. Evol. Microbiol.">
        <title>The Global Catalogue of Microorganisms (GCM) 10K type strain sequencing project: providing services to taxonomists for standard genome sequencing and annotation.</title>
        <authorList>
            <consortium name="The Broad Institute Genomics Platform"/>
            <consortium name="The Broad Institute Genome Sequencing Center for Infectious Disease"/>
            <person name="Wu L."/>
            <person name="Ma J."/>
        </authorList>
    </citation>
    <scope>NUCLEOTIDE SEQUENCE [LARGE SCALE GENOMIC DNA]</scope>
    <source>
        <strain evidence="9">JCM 18542</strain>
    </source>
</reference>
<keyword evidence="4" id="KW-0560">Oxidoreductase</keyword>
<gene>
    <name evidence="8" type="primary">cobG</name>
    <name evidence="8" type="ORF">GCM10023353_31840</name>
</gene>
<sequence>MRLRVPGGVLTSAMFAALRSVSDEFGDGRIHLTSRANAQLRSLPTGMDSHLPGRLFEVLRTAGFLPSPSHERVRNIVCSPLSGIAGGRADVRGLAGALDRALCAAPELADLPGRFLFGIDDGRGDVAKMGCDVLALAEAPGCARIIVGDLAGPAVPLHAAPGALVALARRFAAAADGHWRARELPLRGGELLDGPVTATLPDTPAPTMVYGALPGGALSVLAPMGVLTPEHGDALAAAAGTDGTLIITPWRGVVVVPQPAPPRGALARLAGTGLVTTNDSPWTRITACIGAPGCAKSAGDTHAAARAAASGPGPPGHVHVVGCSRACGAPHSPHTLLELGSKR</sequence>
<dbReference type="InterPro" id="IPR036136">
    <property type="entry name" value="Nit/Sulf_reduc_fer-like_dom_sf"/>
</dbReference>
<comment type="caution">
    <text evidence="8">The sequence shown here is derived from an EMBL/GenBank/DDBJ whole genome shotgun (WGS) entry which is preliminary data.</text>
</comment>
<dbReference type="PANTHER" id="PTHR32439:SF9">
    <property type="entry name" value="BLR3264 PROTEIN"/>
    <property type="match status" value="1"/>
</dbReference>
<keyword evidence="6" id="KW-0411">Iron-sulfur</keyword>
<dbReference type="Gene3D" id="3.30.413.10">
    <property type="entry name" value="Sulfite Reductase Hemoprotein, domain 1"/>
    <property type="match status" value="1"/>
</dbReference>
<evidence type="ECO:0000256" key="4">
    <source>
        <dbReference type="ARBA" id="ARBA00023002"/>
    </source>
</evidence>
<dbReference type="SUPFAM" id="SSF55124">
    <property type="entry name" value="Nitrite/Sulfite reductase N-terminal domain-like"/>
    <property type="match status" value="2"/>
</dbReference>
<keyword evidence="5" id="KW-0408">Iron</keyword>
<evidence type="ECO:0000256" key="3">
    <source>
        <dbReference type="ARBA" id="ARBA00022723"/>
    </source>
</evidence>
<dbReference type="Proteomes" id="UP001500839">
    <property type="component" value="Unassembled WGS sequence"/>
</dbReference>
<dbReference type="InterPro" id="IPR051329">
    <property type="entry name" value="NIR_SIR_4Fe-4S"/>
</dbReference>
<name>A0ABP9CXF7_9ACTN</name>
<dbReference type="SUPFAM" id="SSF56014">
    <property type="entry name" value="Nitrite and sulphite reductase 4Fe-4S domain-like"/>
    <property type="match status" value="1"/>
</dbReference>
<keyword evidence="9" id="KW-1185">Reference proteome</keyword>
<evidence type="ECO:0000256" key="1">
    <source>
        <dbReference type="ARBA" id="ARBA00022485"/>
    </source>
</evidence>
<dbReference type="Gene3D" id="3.90.480.10">
    <property type="entry name" value="Sulfite Reductase Hemoprotein,Domain 2"/>
    <property type="match status" value="1"/>
</dbReference>
<protein>
    <submittedName>
        <fullName evidence="8">Precorrin-3B synthase</fullName>
    </submittedName>
</protein>
<keyword evidence="1" id="KW-0004">4Fe-4S</keyword>
<keyword evidence="2" id="KW-0349">Heme</keyword>
<organism evidence="8 9">
    <name type="scientific">Tomitella cavernea</name>
    <dbReference type="NCBI Taxonomy" id="1387982"/>
    <lineage>
        <taxon>Bacteria</taxon>
        <taxon>Bacillati</taxon>
        <taxon>Actinomycetota</taxon>
        <taxon>Actinomycetes</taxon>
        <taxon>Mycobacteriales</taxon>
        <taxon>Tomitella</taxon>
    </lineage>
</organism>
<dbReference type="EMBL" id="BAABKQ010000001">
    <property type="protein sequence ID" value="GAA4821264.1"/>
    <property type="molecule type" value="Genomic_DNA"/>
</dbReference>
<evidence type="ECO:0000256" key="2">
    <source>
        <dbReference type="ARBA" id="ARBA00022617"/>
    </source>
</evidence>